<dbReference type="InterPro" id="IPR018060">
    <property type="entry name" value="HTH_AraC"/>
</dbReference>
<feature type="transmembrane region" description="Helical" evidence="5">
    <location>
        <begin position="270"/>
        <end position="292"/>
    </location>
</feature>
<evidence type="ECO:0000256" key="5">
    <source>
        <dbReference type="SAM" id="Phobius"/>
    </source>
</evidence>
<dbReference type="InterPro" id="IPR020449">
    <property type="entry name" value="Tscrpt_reg_AraC-type_HTH"/>
</dbReference>
<evidence type="ECO:0000256" key="2">
    <source>
        <dbReference type="ARBA" id="ARBA00023125"/>
    </source>
</evidence>
<evidence type="ECO:0000256" key="1">
    <source>
        <dbReference type="ARBA" id="ARBA00023015"/>
    </source>
</evidence>
<keyword evidence="5" id="KW-0472">Membrane</keyword>
<keyword evidence="3" id="KW-0804">Transcription</keyword>
<evidence type="ECO:0000256" key="4">
    <source>
        <dbReference type="SAM" id="MobiDB-lite"/>
    </source>
</evidence>
<dbReference type="Proteomes" id="UP000824007">
    <property type="component" value="Unassembled WGS sequence"/>
</dbReference>
<feature type="domain" description="HTH araC/xylS-type" evidence="6">
    <location>
        <begin position="612"/>
        <end position="711"/>
    </location>
</feature>
<dbReference type="AlphaFoldDB" id="A0A9D2C754"/>
<reference evidence="7" key="1">
    <citation type="journal article" date="2021" name="PeerJ">
        <title>Extensive microbial diversity within the chicken gut microbiome revealed by metagenomics and culture.</title>
        <authorList>
            <person name="Gilroy R."/>
            <person name="Ravi A."/>
            <person name="Getino M."/>
            <person name="Pursley I."/>
            <person name="Horton D.L."/>
            <person name="Alikhan N.F."/>
            <person name="Baker D."/>
            <person name="Gharbi K."/>
            <person name="Hall N."/>
            <person name="Watson M."/>
            <person name="Adriaenssens E.M."/>
            <person name="Foster-Nyarko E."/>
            <person name="Jarju S."/>
            <person name="Secka A."/>
            <person name="Antonio M."/>
            <person name="Oren A."/>
            <person name="Chaudhuri R.R."/>
            <person name="La Ragione R."/>
            <person name="Hildebrand F."/>
            <person name="Pallen M.J."/>
        </authorList>
    </citation>
    <scope>NUCLEOTIDE SEQUENCE</scope>
    <source>
        <strain evidence="7">ChiSxjej3B15-24422</strain>
    </source>
</reference>
<keyword evidence="5" id="KW-0812">Transmembrane</keyword>
<comment type="caution">
    <text evidence="7">The sequence shown here is derived from an EMBL/GenBank/DDBJ whole genome shotgun (WGS) entry which is preliminary data.</text>
</comment>
<dbReference type="PANTHER" id="PTHR43280">
    <property type="entry name" value="ARAC-FAMILY TRANSCRIPTIONAL REGULATOR"/>
    <property type="match status" value="1"/>
</dbReference>
<evidence type="ECO:0000313" key="8">
    <source>
        <dbReference type="Proteomes" id="UP000824007"/>
    </source>
</evidence>
<accession>A0A9D2C754</accession>
<dbReference type="SMART" id="SM00342">
    <property type="entry name" value="HTH_ARAC"/>
    <property type="match status" value="1"/>
</dbReference>
<evidence type="ECO:0000313" key="7">
    <source>
        <dbReference type="EMBL" id="HIY60685.1"/>
    </source>
</evidence>
<dbReference type="SUPFAM" id="SSF46689">
    <property type="entry name" value="Homeodomain-like"/>
    <property type="match status" value="1"/>
</dbReference>
<dbReference type="Pfam" id="PF12833">
    <property type="entry name" value="HTH_18"/>
    <property type="match status" value="1"/>
</dbReference>
<feature type="region of interest" description="Disordered" evidence="4">
    <location>
        <begin position="713"/>
        <end position="738"/>
    </location>
</feature>
<keyword evidence="2" id="KW-0238">DNA-binding</keyword>
<gene>
    <name evidence="7" type="ORF">H9831_08420</name>
</gene>
<dbReference type="PANTHER" id="PTHR43280:SF2">
    <property type="entry name" value="HTH-TYPE TRANSCRIPTIONAL REGULATOR EXSA"/>
    <property type="match status" value="1"/>
</dbReference>
<proteinExistence type="predicted"/>
<protein>
    <submittedName>
        <fullName evidence="7">Helix-turn-helix domain-containing protein</fullName>
    </submittedName>
</protein>
<keyword evidence="1" id="KW-0805">Transcription regulation</keyword>
<feature type="compositionally biased region" description="Basic and acidic residues" evidence="4">
    <location>
        <begin position="724"/>
        <end position="738"/>
    </location>
</feature>
<organism evidence="7 8">
    <name type="scientific">Candidatus Eisenbergiella pullistercoris</name>
    <dbReference type="NCBI Taxonomy" id="2838555"/>
    <lineage>
        <taxon>Bacteria</taxon>
        <taxon>Bacillati</taxon>
        <taxon>Bacillota</taxon>
        <taxon>Clostridia</taxon>
        <taxon>Lachnospirales</taxon>
        <taxon>Lachnospiraceae</taxon>
        <taxon>Eisenbergiella</taxon>
    </lineage>
</organism>
<evidence type="ECO:0000256" key="3">
    <source>
        <dbReference type="ARBA" id="ARBA00023163"/>
    </source>
</evidence>
<reference evidence="7" key="2">
    <citation type="submission" date="2021-04" db="EMBL/GenBank/DDBJ databases">
        <authorList>
            <person name="Gilroy R."/>
        </authorList>
    </citation>
    <scope>NUCLEOTIDE SEQUENCE</scope>
    <source>
        <strain evidence="7">ChiSxjej3B15-24422</strain>
    </source>
</reference>
<dbReference type="PROSITE" id="PS01124">
    <property type="entry name" value="HTH_ARAC_FAMILY_2"/>
    <property type="match status" value="1"/>
</dbReference>
<feature type="transmembrane region" description="Helical" evidence="5">
    <location>
        <begin position="12"/>
        <end position="34"/>
    </location>
</feature>
<sequence length="738" mass="84931">MRINPEIRKNPFRLSFLSVAVICCVALSIVFFYISHVNNRETQERYTQEKMELILNDFETQLRMMEDVSLRIASNYEFHPYYFEENIARELSMLETFQQYRYYTALTEEYFLYYGGDRIYRSAGSTLDLELFMRTKTEDRDEWGRFLEELETMQEQKDFTRVYGELKVLPALGDVYVLIPLRVRETGSKKTAVLGFVVKPEALEERFQLVSGGMEGGMALYGKDGEVFFAGTEGEPEQGGRDGMTVISEDGRYRLRCPVQKERSMQSSLFFLQMVLVLVDVCLVFVIANIFAAKAYRPIQTLTEKYYGKVSQKKENHENALDELGYMMDSMLQKNQEAAEQIRNNQKLLRNQLLQMLLDGCAFVEVLPFLDRVGICLPGPVYCVISLSFEKEEGASKEFLSDLQEELEQLSDAAEKEYIYAVCGFERKLLNVICSMPAEERKNALTEMVIAVAESFAYRPLIGIGNPYQALRNLPASWLESMDELQNRKKEAEKAENHGAVYQYHVEELRRITAVLENGNEKEAEKRLAGFAGQLGQEPMSMLMRQNIMADFLGEMRKLYEKYQLEISRKNISFLISARTAQDFERAAENMIREFCEGYEAAVSREREEESDRICEYINAHFSEYDISIESVAEKLHTSTDAVRQAVLKHTGKLYRDYLIYLRIEYAKVLLCQEDISVADLCGKVGYGNVSYFIKLFREITGVTPAKYRKQAKGEAGAQALRNGDWDEKSGEKAGETV</sequence>
<dbReference type="EMBL" id="DXDD01000103">
    <property type="protein sequence ID" value="HIY60685.1"/>
    <property type="molecule type" value="Genomic_DNA"/>
</dbReference>
<dbReference type="GO" id="GO:0003700">
    <property type="term" value="F:DNA-binding transcription factor activity"/>
    <property type="evidence" value="ECO:0007669"/>
    <property type="project" value="InterPro"/>
</dbReference>
<dbReference type="InterPro" id="IPR009057">
    <property type="entry name" value="Homeodomain-like_sf"/>
</dbReference>
<name>A0A9D2C754_9FIRM</name>
<evidence type="ECO:0000259" key="6">
    <source>
        <dbReference type="PROSITE" id="PS01124"/>
    </source>
</evidence>
<dbReference type="PRINTS" id="PR00032">
    <property type="entry name" value="HTHARAC"/>
</dbReference>
<dbReference type="Gene3D" id="1.10.10.60">
    <property type="entry name" value="Homeodomain-like"/>
    <property type="match status" value="2"/>
</dbReference>
<dbReference type="GO" id="GO:0043565">
    <property type="term" value="F:sequence-specific DNA binding"/>
    <property type="evidence" value="ECO:0007669"/>
    <property type="project" value="InterPro"/>
</dbReference>
<keyword evidence="5" id="KW-1133">Transmembrane helix</keyword>